<protein>
    <submittedName>
        <fullName evidence="1">Uncharacterized protein</fullName>
    </submittedName>
</protein>
<name>A0A699XH09_TANCI</name>
<dbReference type="EMBL" id="BKCJ011863744">
    <property type="protein sequence ID" value="GFD59342.1"/>
    <property type="molecule type" value="Genomic_DNA"/>
</dbReference>
<accession>A0A699XH09</accession>
<dbReference type="AlphaFoldDB" id="A0A699XH09"/>
<reference evidence="1" key="1">
    <citation type="journal article" date="2019" name="Sci. Rep.">
        <title>Draft genome of Tanacetum cinerariifolium, the natural source of mosquito coil.</title>
        <authorList>
            <person name="Yamashiro T."/>
            <person name="Shiraishi A."/>
            <person name="Satake H."/>
            <person name="Nakayama K."/>
        </authorList>
    </citation>
    <scope>NUCLEOTIDE SEQUENCE</scope>
</reference>
<gene>
    <name evidence="1" type="ORF">Tci_931311</name>
</gene>
<sequence length="36" mass="3664">TKDAEKEVSTADLVTSAGEVVTIAEDVEVTVAATTL</sequence>
<comment type="caution">
    <text evidence="1">The sequence shown here is derived from an EMBL/GenBank/DDBJ whole genome shotgun (WGS) entry which is preliminary data.</text>
</comment>
<organism evidence="1">
    <name type="scientific">Tanacetum cinerariifolium</name>
    <name type="common">Dalmatian daisy</name>
    <name type="synonym">Chrysanthemum cinerariifolium</name>
    <dbReference type="NCBI Taxonomy" id="118510"/>
    <lineage>
        <taxon>Eukaryota</taxon>
        <taxon>Viridiplantae</taxon>
        <taxon>Streptophyta</taxon>
        <taxon>Embryophyta</taxon>
        <taxon>Tracheophyta</taxon>
        <taxon>Spermatophyta</taxon>
        <taxon>Magnoliopsida</taxon>
        <taxon>eudicotyledons</taxon>
        <taxon>Gunneridae</taxon>
        <taxon>Pentapetalae</taxon>
        <taxon>asterids</taxon>
        <taxon>campanulids</taxon>
        <taxon>Asterales</taxon>
        <taxon>Asteraceae</taxon>
        <taxon>Asteroideae</taxon>
        <taxon>Anthemideae</taxon>
        <taxon>Anthemidinae</taxon>
        <taxon>Tanacetum</taxon>
    </lineage>
</organism>
<evidence type="ECO:0000313" key="1">
    <source>
        <dbReference type="EMBL" id="GFD59342.1"/>
    </source>
</evidence>
<proteinExistence type="predicted"/>
<feature type="non-terminal residue" evidence="1">
    <location>
        <position position="1"/>
    </location>
</feature>